<dbReference type="EMBL" id="MF768985">
    <property type="protein sequence ID" value="ATU84110.1"/>
    <property type="molecule type" value="Genomic_DNA"/>
</dbReference>
<evidence type="ECO:0000256" key="1">
    <source>
        <dbReference type="SAM" id="Phobius"/>
    </source>
</evidence>
<protein>
    <submittedName>
        <fullName evidence="2">ORF281</fullName>
    </submittedName>
</protein>
<reference evidence="2" key="1">
    <citation type="journal article" date="2018" name="Aquaculture">
        <title>Complete genome sequence of a white spot syndrome virus associated with a disease incursion in Australia.</title>
        <authorList>
            <person name="Oakey J."/>
            <person name="Smith C.S."/>
        </authorList>
    </citation>
    <scope>NUCLEOTIDE SEQUENCE [LARGE SCALE GENOMIC DNA]</scope>
    <source>
        <strain evidence="2">WSSV-AU</strain>
    </source>
</reference>
<evidence type="ECO:0000313" key="2">
    <source>
        <dbReference type="EMBL" id="ATU84110.1"/>
    </source>
</evidence>
<organism evidence="2">
    <name type="scientific">White spot syndrome virus</name>
    <dbReference type="NCBI Taxonomy" id="342409"/>
    <lineage>
        <taxon>Viruses</taxon>
        <taxon>Viruses incertae sedis</taxon>
        <taxon>Naldaviricetes</taxon>
        <taxon>Nimaviridae</taxon>
        <taxon>Whispovirus</taxon>
    </lineage>
</organism>
<accession>A0A2D3I6U5</accession>
<keyword evidence="1" id="KW-0472">Membrane</keyword>
<dbReference type="Proteomes" id="UP000267516">
    <property type="component" value="Segment"/>
</dbReference>
<keyword evidence="1" id="KW-0812">Transmembrane</keyword>
<feature type="transmembrane region" description="Helical" evidence="1">
    <location>
        <begin position="24"/>
        <end position="40"/>
    </location>
</feature>
<keyword evidence="1" id="KW-1133">Transmembrane helix</keyword>
<proteinExistence type="predicted"/>
<name>A0A2D3I6U5_9VIRU</name>
<sequence>MRKTFCYIPVSWTEIKPSKQHPCLFLYELIYFLYVFVLRSKPLVISSCRRVFKYNVSFLRLNRG</sequence>